<dbReference type="Pfam" id="PF25231">
    <property type="entry name" value="DUF7847"/>
    <property type="match status" value="1"/>
</dbReference>
<feature type="transmembrane region" description="Helical" evidence="1">
    <location>
        <begin position="29"/>
        <end position="56"/>
    </location>
</feature>
<evidence type="ECO:0000313" key="4">
    <source>
        <dbReference type="Proteomes" id="UP001234495"/>
    </source>
</evidence>
<accession>A0ABT9ZFU2</accession>
<feature type="transmembrane region" description="Helical" evidence="1">
    <location>
        <begin position="88"/>
        <end position="113"/>
    </location>
</feature>
<keyword evidence="1" id="KW-0472">Membrane</keyword>
<sequence>MNTQLNKPKGFGEILDFTFQLARKRFTDFFLILLLLVGPIYLIEALILLIGGTSFFRESLSEGYWFEQFLTQLENTGTIESGSIGLTIGYFIVMLIGFLFYPVAQAAIIIMIDQMRKNEEVTVGTAIKRAFTRFWPLLGSNLLFGLILVGIVFIPIILLSLVSGVLFFIVPIVGILLMIPLFLGLGVGYLFLMTKWSFYFGSVTLKEGTPGLGRSWRLTRKQTWKLVGLYVIFLLIIMCVSNAVQITATLLLGNSVLQSIIVNLVTLVTTVIFSVGYAVMYLDLKIRHDADDLKDLLDEY</sequence>
<keyword evidence="1" id="KW-1133">Transmembrane helix</keyword>
<evidence type="ECO:0000313" key="3">
    <source>
        <dbReference type="EMBL" id="MDQ0231143.1"/>
    </source>
</evidence>
<feature type="domain" description="DUF7847" evidence="2">
    <location>
        <begin position="88"/>
        <end position="279"/>
    </location>
</feature>
<dbReference type="EMBL" id="JAUSUD010000010">
    <property type="protein sequence ID" value="MDQ0231143.1"/>
    <property type="molecule type" value="Genomic_DNA"/>
</dbReference>
<evidence type="ECO:0000259" key="2">
    <source>
        <dbReference type="Pfam" id="PF25231"/>
    </source>
</evidence>
<gene>
    <name evidence="3" type="ORF">J2S19_002405</name>
</gene>
<proteinExistence type="predicted"/>
<dbReference type="Proteomes" id="UP001234495">
    <property type="component" value="Unassembled WGS sequence"/>
</dbReference>
<dbReference type="RefSeq" id="WP_307341575.1">
    <property type="nucleotide sequence ID" value="NZ_JAUSUD010000010.1"/>
</dbReference>
<keyword evidence="1" id="KW-0812">Transmembrane</keyword>
<comment type="caution">
    <text evidence="3">The sequence shown here is derived from an EMBL/GenBank/DDBJ whole genome shotgun (WGS) entry which is preliminary data.</text>
</comment>
<feature type="transmembrane region" description="Helical" evidence="1">
    <location>
        <begin position="165"/>
        <end position="192"/>
    </location>
</feature>
<evidence type="ECO:0000256" key="1">
    <source>
        <dbReference type="SAM" id="Phobius"/>
    </source>
</evidence>
<reference evidence="3 4" key="1">
    <citation type="submission" date="2023-07" db="EMBL/GenBank/DDBJ databases">
        <title>Genomic Encyclopedia of Type Strains, Phase IV (KMG-IV): sequencing the most valuable type-strain genomes for metagenomic binning, comparative biology and taxonomic classification.</title>
        <authorList>
            <person name="Goeker M."/>
        </authorList>
    </citation>
    <scope>NUCLEOTIDE SEQUENCE [LARGE SCALE GENOMIC DNA]</scope>
    <source>
        <strain evidence="3 4">DSM 29005</strain>
    </source>
</reference>
<feature type="transmembrane region" description="Helical" evidence="1">
    <location>
        <begin position="227"/>
        <end position="248"/>
    </location>
</feature>
<feature type="transmembrane region" description="Helical" evidence="1">
    <location>
        <begin position="134"/>
        <end position="159"/>
    </location>
</feature>
<keyword evidence="4" id="KW-1185">Reference proteome</keyword>
<protein>
    <recommendedName>
        <fullName evidence="2">DUF7847 domain-containing protein</fullName>
    </recommendedName>
</protein>
<organism evidence="3 4">
    <name type="scientific">Metabacillus malikii</name>
    <dbReference type="NCBI Taxonomy" id="1504265"/>
    <lineage>
        <taxon>Bacteria</taxon>
        <taxon>Bacillati</taxon>
        <taxon>Bacillota</taxon>
        <taxon>Bacilli</taxon>
        <taxon>Bacillales</taxon>
        <taxon>Bacillaceae</taxon>
        <taxon>Metabacillus</taxon>
    </lineage>
</organism>
<feature type="transmembrane region" description="Helical" evidence="1">
    <location>
        <begin position="260"/>
        <end position="282"/>
    </location>
</feature>
<name>A0ABT9ZFU2_9BACI</name>
<dbReference type="InterPro" id="IPR057169">
    <property type="entry name" value="DUF7847"/>
</dbReference>